<evidence type="ECO:0000256" key="8">
    <source>
        <dbReference type="HAMAP-Rule" id="MF_00440"/>
    </source>
</evidence>
<keyword evidence="8" id="KW-0479">Metal-binding</keyword>
<feature type="zinc finger region" evidence="8">
    <location>
        <begin position="3"/>
        <end position="34"/>
    </location>
</feature>
<keyword evidence="6 8" id="KW-0238">DNA-binding</keyword>
<dbReference type="PROSITE" id="PS51161">
    <property type="entry name" value="ATP_CONE"/>
    <property type="match status" value="1"/>
</dbReference>
<proteinExistence type="inferred from homology"/>
<feature type="domain" description="ATP-cone" evidence="9">
    <location>
        <begin position="49"/>
        <end position="139"/>
    </location>
</feature>
<evidence type="ECO:0000256" key="4">
    <source>
        <dbReference type="ARBA" id="ARBA00022840"/>
    </source>
</evidence>
<keyword evidence="1 8" id="KW-0678">Repressor</keyword>
<evidence type="ECO:0000256" key="2">
    <source>
        <dbReference type="ARBA" id="ARBA00022741"/>
    </source>
</evidence>
<reference evidence="10" key="2">
    <citation type="journal article" date="2021" name="PeerJ">
        <title>Extensive microbial diversity within the chicken gut microbiome revealed by metagenomics and culture.</title>
        <authorList>
            <person name="Gilroy R."/>
            <person name="Ravi A."/>
            <person name="Getino M."/>
            <person name="Pursley I."/>
            <person name="Horton D.L."/>
            <person name="Alikhan N.F."/>
            <person name="Baker D."/>
            <person name="Gharbi K."/>
            <person name="Hall N."/>
            <person name="Watson M."/>
            <person name="Adriaenssens E.M."/>
            <person name="Foster-Nyarko E."/>
            <person name="Jarju S."/>
            <person name="Secka A."/>
            <person name="Antonio M."/>
            <person name="Oren A."/>
            <person name="Chaudhuri R.R."/>
            <person name="La Ragione R."/>
            <person name="Hildebrand F."/>
            <person name="Pallen M.J."/>
        </authorList>
    </citation>
    <scope>NUCLEOTIDE SEQUENCE</scope>
    <source>
        <strain evidence="10">CHK181-108</strain>
    </source>
</reference>
<dbReference type="NCBIfam" id="TIGR00244">
    <property type="entry name" value="transcriptional regulator NrdR"/>
    <property type="match status" value="1"/>
</dbReference>
<name>A0A9D1H288_9FIRM</name>
<dbReference type="GO" id="GO:0045892">
    <property type="term" value="P:negative regulation of DNA-templated transcription"/>
    <property type="evidence" value="ECO:0007669"/>
    <property type="project" value="UniProtKB-UniRule"/>
</dbReference>
<organism evidence="10 11">
    <name type="scientific">Candidatus Ornithomonoglobus intestinigallinarum</name>
    <dbReference type="NCBI Taxonomy" id="2840894"/>
    <lineage>
        <taxon>Bacteria</taxon>
        <taxon>Bacillati</taxon>
        <taxon>Bacillota</taxon>
        <taxon>Clostridia</taxon>
        <taxon>Candidatus Ornithomonoglobus</taxon>
    </lineage>
</organism>
<dbReference type="GO" id="GO:0005524">
    <property type="term" value="F:ATP binding"/>
    <property type="evidence" value="ECO:0007669"/>
    <property type="project" value="UniProtKB-UniRule"/>
</dbReference>
<dbReference type="InterPro" id="IPR055173">
    <property type="entry name" value="NrdR-like_N"/>
</dbReference>
<dbReference type="PANTHER" id="PTHR30455:SF2">
    <property type="entry name" value="TRANSCRIPTIONAL REPRESSOR NRDR"/>
    <property type="match status" value="1"/>
</dbReference>
<keyword evidence="2 8" id="KW-0547">Nucleotide-binding</keyword>
<keyword evidence="5 8" id="KW-0805">Transcription regulation</keyword>
<keyword evidence="3 8" id="KW-0862">Zinc</keyword>
<sequence>MRCPYCGFTESKVIDSRPTEENNSIRRRRECLRCKKRFTTYEKIEAISIVVIKKDQSRQQYDRNKILKGVMTACEKRPVSLAQMEKVADDIESELYQSMDREIESAKIGEKVMEKLKELDEVAYVRFASVYKQFDDIHTFMDELKGLIDEK</sequence>
<dbReference type="PANTHER" id="PTHR30455">
    <property type="entry name" value="TRANSCRIPTIONAL REPRESSOR NRDR"/>
    <property type="match status" value="1"/>
</dbReference>
<dbReference type="GO" id="GO:0003677">
    <property type="term" value="F:DNA binding"/>
    <property type="evidence" value="ECO:0007669"/>
    <property type="project" value="UniProtKB-KW"/>
</dbReference>
<dbReference type="HAMAP" id="MF_00440">
    <property type="entry name" value="NrdR"/>
    <property type="match status" value="1"/>
</dbReference>
<dbReference type="EMBL" id="DVLU01000029">
    <property type="protein sequence ID" value="HIT84953.1"/>
    <property type="molecule type" value="Genomic_DNA"/>
</dbReference>
<keyword evidence="4 8" id="KW-0067">ATP-binding</keyword>
<comment type="similarity">
    <text evidence="8">Belongs to the NrdR family.</text>
</comment>
<evidence type="ECO:0000313" key="11">
    <source>
        <dbReference type="Proteomes" id="UP000824165"/>
    </source>
</evidence>
<accession>A0A9D1H288</accession>
<evidence type="ECO:0000313" key="10">
    <source>
        <dbReference type="EMBL" id="HIT84953.1"/>
    </source>
</evidence>
<reference evidence="10" key="1">
    <citation type="submission" date="2020-10" db="EMBL/GenBank/DDBJ databases">
        <authorList>
            <person name="Gilroy R."/>
        </authorList>
    </citation>
    <scope>NUCLEOTIDE SEQUENCE</scope>
    <source>
        <strain evidence="10">CHK181-108</strain>
    </source>
</reference>
<dbReference type="Pfam" id="PF03477">
    <property type="entry name" value="ATP-cone"/>
    <property type="match status" value="1"/>
</dbReference>
<dbReference type="AlphaFoldDB" id="A0A9D1H288"/>
<comment type="caution">
    <text evidence="10">The sequence shown here is derived from an EMBL/GenBank/DDBJ whole genome shotgun (WGS) entry which is preliminary data.</text>
</comment>
<dbReference type="InterPro" id="IPR005144">
    <property type="entry name" value="ATP-cone_dom"/>
</dbReference>
<protein>
    <recommendedName>
        <fullName evidence="8">Transcriptional repressor NrdR</fullName>
    </recommendedName>
</protein>
<evidence type="ECO:0000256" key="7">
    <source>
        <dbReference type="ARBA" id="ARBA00023163"/>
    </source>
</evidence>
<dbReference type="Pfam" id="PF22811">
    <property type="entry name" value="Zn_ribbon_NrdR"/>
    <property type="match status" value="1"/>
</dbReference>
<evidence type="ECO:0000256" key="5">
    <source>
        <dbReference type="ARBA" id="ARBA00023015"/>
    </source>
</evidence>
<comment type="function">
    <text evidence="8">Negatively regulates transcription of bacterial ribonucleotide reductase nrd genes and operons by binding to NrdR-boxes.</text>
</comment>
<dbReference type="GO" id="GO:0008270">
    <property type="term" value="F:zinc ion binding"/>
    <property type="evidence" value="ECO:0007669"/>
    <property type="project" value="UniProtKB-UniRule"/>
</dbReference>
<evidence type="ECO:0000259" key="9">
    <source>
        <dbReference type="PROSITE" id="PS51161"/>
    </source>
</evidence>
<keyword evidence="7 8" id="KW-0804">Transcription</keyword>
<dbReference type="InterPro" id="IPR003796">
    <property type="entry name" value="RNR_NrdR-like"/>
</dbReference>
<comment type="cofactor">
    <cofactor evidence="8">
        <name>Zn(2+)</name>
        <dbReference type="ChEBI" id="CHEBI:29105"/>
    </cofactor>
    <text evidence="8">Binds 1 zinc ion.</text>
</comment>
<gene>
    <name evidence="8 10" type="primary">nrdR</name>
    <name evidence="10" type="ORF">IAA60_03490</name>
</gene>
<dbReference type="Proteomes" id="UP000824165">
    <property type="component" value="Unassembled WGS sequence"/>
</dbReference>
<evidence type="ECO:0000256" key="6">
    <source>
        <dbReference type="ARBA" id="ARBA00023125"/>
    </source>
</evidence>
<evidence type="ECO:0000256" key="1">
    <source>
        <dbReference type="ARBA" id="ARBA00022491"/>
    </source>
</evidence>
<keyword evidence="8" id="KW-0863">Zinc-finger</keyword>
<evidence type="ECO:0000256" key="3">
    <source>
        <dbReference type="ARBA" id="ARBA00022833"/>
    </source>
</evidence>